<dbReference type="EMBL" id="AP006861">
    <property type="protein sequence ID" value="BAE81627.1"/>
    <property type="molecule type" value="Genomic_DNA"/>
</dbReference>
<keyword evidence="3" id="KW-0233">DNA recombination</keyword>
<dbReference type="SUPFAM" id="SSF50249">
    <property type="entry name" value="Nucleic acid-binding proteins"/>
    <property type="match status" value="1"/>
</dbReference>
<keyword evidence="6" id="KW-1185">Reference proteome</keyword>
<evidence type="ECO:0000256" key="3">
    <source>
        <dbReference type="ARBA" id="ARBA00023172"/>
    </source>
</evidence>
<name>Q253B1_CHLFF</name>
<dbReference type="HOGENOM" id="CLU_1122990_0_0_0"/>
<dbReference type="InterPro" id="IPR037278">
    <property type="entry name" value="ARFGAP/RecO"/>
</dbReference>
<dbReference type="GO" id="GO:0006302">
    <property type="term" value="P:double-strand break repair"/>
    <property type="evidence" value="ECO:0007669"/>
    <property type="project" value="TreeGrafter"/>
</dbReference>
<accession>Q253B1</accession>
<dbReference type="RefSeq" id="WP_011458402.1">
    <property type="nucleotide sequence ID" value="NC_007899.1"/>
</dbReference>
<gene>
    <name evidence="5" type="ordered locus">CF0855</name>
</gene>
<dbReference type="InterPro" id="IPR012340">
    <property type="entry name" value="NA-bd_OB-fold"/>
</dbReference>
<dbReference type="InterPro" id="IPR042242">
    <property type="entry name" value="RecO_C"/>
</dbReference>
<organism evidence="5 6">
    <name type="scientific">Chlamydia felis (strain Fe/C-56)</name>
    <name type="common">Chlamydophila felis</name>
    <dbReference type="NCBI Taxonomy" id="264202"/>
    <lineage>
        <taxon>Bacteria</taxon>
        <taxon>Pseudomonadati</taxon>
        <taxon>Chlamydiota</taxon>
        <taxon>Chlamydiia</taxon>
        <taxon>Chlamydiales</taxon>
        <taxon>Chlamydiaceae</taxon>
        <taxon>Chlamydia/Chlamydophila group</taxon>
        <taxon>Chlamydia</taxon>
    </lineage>
</organism>
<dbReference type="OrthoDB" id="17601at2"/>
<dbReference type="GO" id="GO:0043590">
    <property type="term" value="C:bacterial nucleoid"/>
    <property type="evidence" value="ECO:0007669"/>
    <property type="project" value="TreeGrafter"/>
</dbReference>
<evidence type="ECO:0000313" key="6">
    <source>
        <dbReference type="Proteomes" id="UP000001260"/>
    </source>
</evidence>
<dbReference type="Pfam" id="PF02565">
    <property type="entry name" value="RecO_C"/>
    <property type="match status" value="1"/>
</dbReference>
<reference evidence="5 6" key="1">
    <citation type="journal article" date="2006" name="DNA Res.">
        <title>Genome sequence of the cat pathogen, Chlamydophila felis.</title>
        <authorList>
            <person name="Azuma Y."/>
            <person name="Hirakawa H."/>
            <person name="Yamashita A."/>
            <person name="Cai Y."/>
            <person name="Rahman M.A."/>
            <person name="Suzuki H."/>
            <person name="Mitaku S."/>
            <person name="Toh H."/>
            <person name="Goto S."/>
            <person name="Murakami T."/>
            <person name="Sugi K."/>
            <person name="Hayashi H."/>
            <person name="Fukushi H."/>
            <person name="Hattori M."/>
            <person name="Kuhara S."/>
            <person name="Shirai M."/>
        </authorList>
    </citation>
    <scope>NUCLEOTIDE SEQUENCE [LARGE SCALE GENOMIC DNA]</scope>
    <source>
        <strain evidence="5 6">Fe/C-56</strain>
    </source>
</reference>
<dbReference type="STRING" id="264202.gene:10544687"/>
<evidence type="ECO:0000256" key="4">
    <source>
        <dbReference type="ARBA" id="ARBA00033409"/>
    </source>
</evidence>
<dbReference type="NCBIfam" id="TIGR00613">
    <property type="entry name" value="reco"/>
    <property type="match status" value="1"/>
</dbReference>
<evidence type="ECO:0000313" key="5">
    <source>
        <dbReference type="EMBL" id="BAE81627.1"/>
    </source>
</evidence>
<dbReference type="SUPFAM" id="SSF57863">
    <property type="entry name" value="ArfGap/RecO-like zinc finger"/>
    <property type="match status" value="1"/>
</dbReference>
<sequence length="247" mass="27948">MHTLTPAIALKNLPLGKNHCVTTIFSPLGLLSFFAKHGQTLHCDFREALIPLSLGIYSLDYSPPKMRKLISAEVNNPFSEIKSSFPLLQAAGKMGQSILESQWQEKPSQKLFSLFLNFLHRLPESKNPEMFSATFLLKLLQYEGILDLSSTCATCKQHIPTQQCYRHKGMKFCLEHGPESAVSIENEEEQILQALVHAKRFQDLLHLSDFPLGFSEKIIHMFESTIHEDKKLLQSDGSTRATVHVKD</sequence>
<comment type="similarity">
    <text evidence="1">Belongs to the RecO family.</text>
</comment>
<dbReference type="Gene3D" id="1.20.1440.120">
    <property type="entry name" value="Recombination protein O, C-terminal domain"/>
    <property type="match status" value="1"/>
</dbReference>
<dbReference type="PANTHER" id="PTHR33991">
    <property type="entry name" value="DNA REPAIR PROTEIN RECO"/>
    <property type="match status" value="1"/>
</dbReference>
<dbReference type="PANTHER" id="PTHR33991:SF1">
    <property type="entry name" value="DNA REPAIR PROTEIN RECO"/>
    <property type="match status" value="1"/>
</dbReference>
<dbReference type="AlphaFoldDB" id="Q253B1"/>
<dbReference type="Proteomes" id="UP000001260">
    <property type="component" value="Chromosome"/>
</dbReference>
<proteinExistence type="inferred from homology"/>
<dbReference type="GO" id="GO:0006310">
    <property type="term" value="P:DNA recombination"/>
    <property type="evidence" value="ECO:0007669"/>
    <property type="project" value="UniProtKB-KW"/>
</dbReference>
<evidence type="ECO:0000256" key="2">
    <source>
        <dbReference type="ARBA" id="ARBA00021310"/>
    </source>
</evidence>
<dbReference type="KEGG" id="cfe:BAE81627.1"/>
<protein>
    <recommendedName>
        <fullName evidence="2">DNA repair protein RecO</fullName>
    </recommendedName>
    <alternativeName>
        <fullName evidence="4">Recombination protein O</fullName>
    </alternativeName>
</protein>
<dbReference type="eggNOG" id="COG1381">
    <property type="taxonomic scope" value="Bacteria"/>
</dbReference>
<dbReference type="InterPro" id="IPR003717">
    <property type="entry name" value="RecO"/>
</dbReference>
<evidence type="ECO:0000256" key="1">
    <source>
        <dbReference type="ARBA" id="ARBA00007452"/>
    </source>
</evidence>